<dbReference type="SUPFAM" id="SSF144232">
    <property type="entry name" value="HIT/MYND zinc finger-like"/>
    <property type="match status" value="1"/>
</dbReference>
<feature type="domain" description="MYND-type" evidence="5">
    <location>
        <begin position="216"/>
        <end position="256"/>
    </location>
</feature>
<comment type="caution">
    <text evidence="6">The sequence shown here is derived from an EMBL/GenBank/DDBJ whole genome shotgun (WGS) entry which is preliminary data.</text>
</comment>
<evidence type="ECO:0000256" key="1">
    <source>
        <dbReference type="ARBA" id="ARBA00022723"/>
    </source>
</evidence>
<evidence type="ECO:0000259" key="5">
    <source>
        <dbReference type="PROSITE" id="PS50865"/>
    </source>
</evidence>
<evidence type="ECO:0000313" key="6">
    <source>
        <dbReference type="EMBL" id="EJK58612.1"/>
    </source>
</evidence>
<dbReference type="OrthoDB" id="58802at2759"/>
<evidence type="ECO:0000256" key="2">
    <source>
        <dbReference type="ARBA" id="ARBA00022771"/>
    </source>
</evidence>
<gene>
    <name evidence="6" type="ORF">THAOC_21249</name>
</gene>
<dbReference type="GO" id="GO:0008270">
    <property type="term" value="F:zinc ion binding"/>
    <property type="evidence" value="ECO:0007669"/>
    <property type="project" value="UniProtKB-KW"/>
</dbReference>
<evidence type="ECO:0000256" key="3">
    <source>
        <dbReference type="ARBA" id="ARBA00022833"/>
    </source>
</evidence>
<dbReference type="Pfam" id="PF01753">
    <property type="entry name" value="zf-MYND"/>
    <property type="match status" value="1"/>
</dbReference>
<accession>K0SJH2</accession>
<dbReference type="EMBL" id="AGNL01024715">
    <property type="protein sequence ID" value="EJK58612.1"/>
    <property type="molecule type" value="Genomic_DNA"/>
</dbReference>
<protein>
    <recommendedName>
        <fullName evidence="5">MYND-type domain-containing protein</fullName>
    </recommendedName>
</protein>
<reference evidence="6 7" key="1">
    <citation type="journal article" date="2012" name="Genome Biol.">
        <title>Genome and low-iron response of an oceanic diatom adapted to chronic iron limitation.</title>
        <authorList>
            <person name="Lommer M."/>
            <person name="Specht M."/>
            <person name="Roy A.S."/>
            <person name="Kraemer L."/>
            <person name="Andreson R."/>
            <person name="Gutowska M.A."/>
            <person name="Wolf J."/>
            <person name="Bergner S.V."/>
            <person name="Schilhabel M.B."/>
            <person name="Klostermeier U.C."/>
            <person name="Beiko R.G."/>
            <person name="Rosenstiel P."/>
            <person name="Hippler M."/>
            <person name="Laroche J."/>
        </authorList>
    </citation>
    <scope>NUCLEOTIDE SEQUENCE [LARGE SCALE GENOMIC DNA]</scope>
    <source>
        <strain evidence="6 7">CCMP1005</strain>
    </source>
</reference>
<name>K0SJH2_THAOC</name>
<evidence type="ECO:0000256" key="4">
    <source>
        <dbReference type="PROSITE-ProRule" id="PRU00134"/>
    </source>
</evidence>
<dbReference type="PROSITE" id="PS50865">
    <property type="entry name" value="ZF_MYND_2"/>
    <property type="match status" value="1"/>
</dbReference>
<dbReference type="AlphaFoldDB" id="K0SJH2"/>
<keyword evidence="2 4" id="KW-0863">Zinc-finger</keyword>
<dbReference type="Proteomes" id="UP000266841">
    <property type="component" value="Unassembled WGS sequence"/>
</dbReference>
<keyword evidence="7" id="KW-1185">Reference proteome</keyword>
<dbReference type="InterPro" id="IPR002893">
    <property type="entry name" value="Znf_MYND"/>
</dbReference>
<dbReference type="Gene3D" id="6.10.140.2220">
    <property type="match status" value="1"/>
</dbReference>
<evidence type="ECO:0000313" key="7">
    <source>
        <dbReference type="Proteomes" id="UP000266841"/>
    </source>
</evidence>
<dbReference type="PROSITE" id="PS01360">
    <property type="entry name" value="ZF_MYND_1"/>
    <property type="match status" value="1"/>
</dbReference>
<sequence length="275" mass="31433">MPSRKKARGRQNRAKKEAIRKADLRSLWEPMALCSRRSNHVAVPCEHLLAVPPKIPQEGPAVSLMNYIAGEGFFEKATRFPFETVMMTCWRFVSDLALRFPGVKEEGNEQRALAIELLLRFLRNVFVHDSGVQGESWFHQHHNNEAAICCMINLLELHGTYSDWSVVVMRSAKTGEKLMLGNRRDVVKFAAKRLPCTCLKELHRATRTKVVKVGVCASCRKQFSRSELFVCTGCLMDEYCSKDCQRAHWSQHKRHCGSPEVMSPDLPVDYILKKN</sequence>
<organism evidence="6 7">
    <name type="scientific">Thalassiosira oceanica</name>
    <name type="common">Marine diatom</name>
    <dbReference type="NCBI Taxonomy" id="159749"/>
    <lineage>
        <taxon>Eukaryota</taxon>
        <taxon>Sar</taxon>
        <taxon>Stramenopiles</taxon>
        <taxon>Ochrophyta</taxon>
        <taxon>Bacillariophyta</taxon>
        <taxon>Coscinodiscophyceae</taxon>
        <taxon>Thalassiosirophycidae</taxon>
        <taxon>Thalassiosirales</taxon>
        <taxon>Thalassiosiraceae</taxon>
        <taxon>Thalassiosira</taxon>
    </lineage>
</organism>
<dbReference type="eggNOG" id="ENOG502QWK5">
    <property type="taxonomic scope" value="Eukaryota"/>
</dbReference>
<proteinExistence type="predicted"/>
<keyword evidence="3" id="KW-0862">Zinc</keyword>
<keyword evidence="1" id="KW-0479">Metal-binding</keyword>